<dbReference type="RefSeq" id="WP_034643680.1">
    <property type="nucleotide sequence ID" value="NZ_CBCSJC010000027.1"/>
</dbReference>
<proteinExistence type="predicted"/>
<protein>
    <submittedName>
        <fullName evidence="2">Uncharacterized protein</fullName>
    </submittedName>
</protein>
<organism evidence="2 3">
    <name type="scientific">Bacillus manliponensis</name>
    <dbReference type="NCBI Taxonomy" id="574376"/>
    <lineage>
        <taxon>Bacteria</taxon>
        <taxon>Bacillati</taxon>
        <taxon>Bacillota</taxon>
        <taxon>Bacilli</taxon>
        <taxon>Bacillales</taxon>
        <taxon>Bacillaceae</taxon>
        <taxon>Bacillus</taxon>
        <taxon>Bacillus cereus group</taxon>
    </lineage>
</organism>
<dbReference type="OrthoDB" id="2613784at2"/>
<evidence type="ECO:0000256" key="1">
    <source>
        <dbReference type="SAM" id="Coils"/>
    </source>
</evidence>
<keyword evidence="1" id="KW-0175">Coiled coil</keyword>
<dbReference type="STRING" id="574376.BAMA_15880"/>
<dbReference type="AlphaFoldDB" id="A0A073JSL4"/>
<gene>
    <name evidence="2" type="ORF">BAMA_15880</name>
</gene>
<keyword evidence="3" id="KW-1185">Reference proteome</keyword>
<comment type="caution">
    <text evidence="2">The sequence shown here is derived from an EMBL/GenBank/DDBJ whole genome shotgun (WGS) entry which is preliminary data.</text>
</comment>
<evidence type="ECO:0000313" key="2">
    <source>
        <dbReference type="EMBL" id="KEK17305.1"/>
    </source>
</evidence>
<dbReference type="Proteomes" id="UP000027822">
    <property type="component" value="Unassembled WGS sequence"/>
</dbReference>
<accession>A0A073JSL4</accession>
<name>A0A073JSL4_9BACI</name>
<feature type="coiled-coil region" evidence="1">
    <location>
        <begin position="5"/>
        <end position="39"/>
    </location>
</feature>
<dbReference type="EMBL" id="JOTN01000033">
    <property type="protein sequence ID" value="KEK17305.1"/>
    <property type="molecule type" value="Genomic_DNA"/>
</dbReference>
<reference evidence="2 3" key="1">
    <citation type="submission" date="2014-06" db="EMBL/GenBank/DDBJ databases">
        <title>Draft genome sequence of Bacillus manliponensis JCM 15802 (MCCC 1A00708).</title>
        <authorList>
            <person name="Lai Q."/>
            <person name="Liu Y."/>
            <person name="Shao Z."/>
        </authorList>
    </citation>
    <scope>NUCLEOTIDE SEQUENCE [LARGE SCALE GENOMIC DNA]</scope>
    <source>
        <strain evidence="2 3">JCM 15802</strain>
    </source>
</reference>
<sequence>MADTAAGYFKRLESIVRELEEVESEYYNMQNEVSKLKLQLTSKEASLLNEGMIDGKNEQLRNAQIFDYTADIQVKINELERGIHGRRAKMNAKRRGFEVMQYYVRLLEALNNQKR</sequence>
<evidence type="ECO:0000313" key="3">
    <source>
        <dbReference type="Proteomes" id="UP000027822"/>
    </source>
</evidence>